<accession>A0A392P1K6</accession>
<evidence type="ECO:0000313" key="2">
    <source>
        <dbReference type="Proteomes" id="UP000265520"/>
    </source>
</evidence>
<dbReference type="AlphaFoldDB" id="A0A392P1K6"/>
<feature type="non-terminal residue" evidence="1">
    <location>
        <position position="1"/>
    </location>
</feature>
<evidence type="ECO:0000313" key="1">
    <source>
        <dbReference type="EMBL" id="MCI04685.1"/>
    </source>
</evidence>
<reference evidence="1 2" key="1">
    <citation type="journal article" date="2018" name="Front. Plant Sci.">
        <title>Red Clover (Trifolium pratense) and Zigzag Clover (T. medium) - A Picture of Genomic Similarities and Differences.</title>
        <authorList>
            <person name="Dluhosova J."/>
            <person name="Istvanek J."/>
            <person name="Nedelnik J."/>
            <person name="Repkova J."/>
        </authorList>
    </citation>
    <scope>NUCLEOTIDE SEQUENCE [LARGE SCALE GENOMIC DNA]</scope>
    <source>
        <strain evidence="2">cv. 10/8</strain>
        <tissue evidence="1">Leaf</tissue>
    </source>
</reference>
<gene>
    <name evidence="1" type="ORF">A2U01_0025732</name>
</gene>
<keyword evidence="2" id="KW-1185">Reference proteome</keyword>
<dbReference type="EMBL" id="LXQA010056176">
    <property type="protein sequence ID" value="MCI04685.1"/>
    <property type="molecule type" value="Genomic_DNA"/>
</dbReference>
<sequence>QKFVTNVYVELNAKVTGFLLSILHVGV</sequence>
<protein>
    <submittedName>
        <fullName evidence="1">Uncharacterized protein</fullName>
    </submittedName>
</protein>
<name>A0A392P1K6_9FABA</name>
<proteinExistence type="predicted"/>
<dbReference type="Proteomes" id="UP000265520">
    <property type="component" value="Unassembled WGS sequence"/>
</dbReference>
<organism evidence="1 2">
    <name type="scientific">Trifolium medium</name>
    <dbReference type="NCBI Taxonomy" id="97028"/>
    <lineage>
        <taxon>Eukaryota</taxon>
        <taxon>Viridiplantae</taxon>
        <taxon>Streptophyta</taxon>
        <taxon>Embryophyta</taxon>
        <taxon>Tracheophyta</taxon>
        <taxon>Spermatophyta</taxon>
        <taxon>Magnoliopsida</taxon>
        <taxon>eudicotyledons</taxon>
        <taxon>Gunneridae</taxon>
        <taxon>Pentapetalae</taxon>
        <taxon>rosids</taxon>
        <taxon>fabids</taxon>
        <taxon>Fabales</taxon>
        <taxon>Fabaceae</taxon>
        <taxon>Papilionoideae</taxon>
        <taxon>50 kb inversion clade</taxon>
        <taxon>NPAAA clade</taxon>
        <taxon>Hologalegina</taxon>
        <taxon>IRL clade</taxon>
        <taxon>Trifolieae</taxon>
        <taxon>Trifolium</taxon>
    </lineage>
</organism>
<comment type="caution">
    <text evidence="1">The sequence shown here is derived from an EMBL/GenBank/DDBJ whole genome shotgun (WGS) entry which is preliminary data.</text>
</comment>